<dbReference type="EMBL" id="JBJQND010000017">
    <property type="protein sequence ID" value="KAL3842691.1"/>
    <property type="molecule type" value="Genomic_DNA"/>
</dbReference>
<comment type="caution">
    <text evidence="3">The sequence shown here is derived from an EMBL/GenBank/DDBJ whole genome shotgun (WGS) entry which is preliminary data.</text>
</comment>
<feature type="domain" description="Nucleotide exchange factor Fes1" evidence="2">
    <location>
        <begin position="16"/>
        <end position="100"/>
    </location>
</feature>
<evidence type="ECO:0000313" key="4">
    <source>
        <dbReference type="Proteomes" id="UP001634394"/>
    </source>
</evidence>
<evidence type="ECO:0000313" key="3">
    <source>
        <dbReference type="EMBL" id="KAL3842691.1"/>
    </source>
</evidence>
<dbReference type="PANTHER" id="PTHR19316">
    <property type="entry name" value="PROTEIN FOLDING REGULATOR"/>
    <property type="match status" value="1"/>
</dbReference>
<dbReference type="InterPro" id="IPR016024">
    <property type="entry name" value="ARM-type_fold"/>
</dbReference>
<evidence type="ECO:0000259" key="2">
    <source>
        <dbReference type="Pfam" id="PF08609"/>
    </source>
</evidence>
<evidence type="ECO:0000256" key="1">
    <source>
        <dbReference type="ARBA" id="ARBA00022737"/>
    </source>
</evidence>
<proteinExistence type="predicted"/>
<dbReference type="AlphaFoldDB" id="A0ABD3TZY1"/>
<dbReference type="InterPro" id="IPR050693">
    <property type="entry name" value="Hsp70_NEF-Inhibitors"/>
</dbReference>
<dbReference type="PANTHER" id="PTHR19316:SF18">
    <property type="entry name" value="HSP70-BINDING PROTEIN 1"/>
    <property type="match status" value="1"/>
</dbReference>
<dbReference type="SUPFAM" id="SSF48371">
    <property type="entry name" value="ARM repeat"/>
    <property type="match status" value="1"/>
</dbReference>
<dbReference type="Gene3D" id="1.25.10.10">
    <property type="entry name" value="Leucine-rich Repeat Variant"/>
    <property type="match status" value="1"/>
</dbReference>
<dbReference type="InterPro" id="IPR013918">
    <property type="entry name" value="Nucleotide_exch_fac_Fes1"/>
</dbReference>
<gene>
    <name evidence="3" type="ORF">ACJMK2_020679</name>
</gene>
<reference evidence="3 4" key="1">
    <citation type="submission" date="2024-11" db="EMBL/GenBank/DDBJ databases">
        <title>Chromosome-level genome assembly of the freshwater bivalve Anodonta woodiana.</title>
        <authorList>
            <person name="Chen X."/>
        </authorList>
    </citation>
    <scope>NUCLEOTIDE SEQUENCE [LARGE SCALE GENOMIC DNA]</scope>
    <source>
        <strain evidence="3">MN2024</strain>
        <tissue evidence="3">Gills</tissue>
    </source>
</reference>
<dbReference type="Pfam" id="PF08609">
    <property type="entry name" value="Fes1"/>
    <property type="match status" value="1"/>
</dbReference>
<dbReference type="Proteomes" id="UP001634394">
    <property type="component" value="Unassembled WGS sequence"/>
</dbReference>
<keyword evidence="1" id="KW-0677">Repeat</keyword>
<accession>A0ABD3TZY1</accession>
<protein>
    <recommendedName>
        <fullName evidence="2">Nucleotide exchange factor Fes1 domain-containing protein</fullName>
    </recommendedName>
</protein>
<dbReference type="InterPro" id="IPR011989">
    <property type="entry name" value="ARM-like"/>
</dbReference>
<keyword evidence="4" id="KW-1185">Reference proteome</keyword>
<name>A0ABD3TZY1_SINWO</name>
<organism evidence="3 4">
    <name type="scientific">Sinanodonta woodiana</name>
    <name type="common">Chinese pond mussel</name>
    <name type="synonym">Anodonta woodiana</name>
    <dbReference type="NCBI Taxonomy" id="1069815"/>
    <lineage>
        <taxon>Eukaryota</taxon>
        <taxon>Metazoa</taxon>
        <taxon>Spiralia</taxon>
        <taxon>Lophotrochozoa</taxon>
        <taxon>Mollusca</taxon>
        <taxon>Bivalvia</taxon>
        <taxon>Autobranchia</taxon>
        <taxon>Heteroconchia</taxon>
        <taxon>Palaeoheterodonta</taxon>
        <taxon>Unionida</taxon>
        <taxon>Unionoidea</taxon>
        <taxon>Unionidae</taxon>
        <taxon>Unioninae</taxon>
        <taxon>Sinanodonta</taxon>
    </lineage>
</organism>
<sequence length="323" mass="37207">MASSNLPRGERTPKDLQGLLRFCVEATKNDDQTSESRFEKMPEEKRKWLEEALHEMTVNPIERMKICLSLLGMEDEEEDLDKKIAALDELHDWCEFIDFAIDFHKIGGFSVLHYLLHHDEPELRWKGLELIAALVQNNPYCQKALLEEPNLFKEILLILDTDSDATVRTKALLATSCLTRDFPEAQKVFVDSDGFSITLRAMQSNVEKLKIKAAFMLSSFVADKPEYKNLLCDMGMIDQLIGHLGEEHSSFHEHLLSAILTIGQDFSRGVKEFRRPELALEQTLLQKQRDLAGKEEFMEELQHATELLRLMKENQSEDQEVAR</sequence>